<dbReference type="RefSeq" id="WP_132414986.1">
    <property type="nucleotide sequence ID" value="NZ_SMKA01000332.1"/>
</dbReference>
<protein>
    <submittedName>
        <fullName evidence="2">GNAT family N-acetyltransferase</fullName>
    </submittedName>
</protein>
<accession>A0A4R4P6F2</accession>
<name>A0A4R4P6F2_9ACTN</name>
<dbReference type="CDD" id="cd04301">
    <property type="entry name" value="NAT_SF"/>
    <property type="match status" value="1"/>
</dbReference>
<sequence>MPLQIRVATDADWPAIWPFFHDIIAARETYTYDPELTYEQAEAMWMVTAPRSRVTVAVDADGTVLGTANMYPNRPGPGAHVSSASFMVSPEARGRGVGRLLCEDMIAWSGREGFRSIQFNAVVETNEPAVHLWQALGFRIAGTVPEAFEHAKLGYVGLHVMYRPLV</sequence>
<dbReference type="InterPro" id="IPR052742">
    <property type="entry name" value="Mito_N-acetyltransferase"/>
</dbReference>
<evidence type="ECO:0000259" key="1">
    <source>
        <dbReference type="PROSITE" id="PS51186"/>
    </source>
</evidence>
<organism evidence="2 3">
    <name type="scientific">Kribbella albertanoniae</name>
    <dbReference type="NCBI Taxonomy" id="1266829"/>
    <lineage>
        <taxon>Bacteria</taxon>
        <taxon>Bacillati</taxon>
        <taxon>Actinomycetota</taxon>
        <taxon>Actinomycetes</taxon>
        <taxon>Propionibacteriales</taxon>
        <taxon>Kribbellaceae</taxon>
        <taxon>Kribbella</taxon>
    </lineage>
</organism>
<gene>
    <name evidence="2" type="ORF">E1261_40090</name>
</gene>
<dbReference type="OrthoDB" id="9788300at2"/>
<dbReference type="InterPro" id="IPR000182">
    <property type="entry name" value="GNAT_dom"/>
</dbReference>
<evidence type="ECO:0000313" key="2">
    <source>
        <dbReference type="EMBL" id="TDC15702.1"/>
    </source>
</evidence>
<dbReference type="Gene3D" id="3.40.630.30">
    <property type="match status" value="1"/>
</dbReference>
<proteinExistence type="predicted"/>
<dbReference type="PANTHER" id="PTHR43138:SF1">
    <property type="entry name" value="N-ACETYLTRANSFERASE ACA1"/>
    <property type="match status" value="1"/>
</dbReference>
<dbReference type="AlphaFoldDB" id="A0A4R4P6F2"/>
<reference evidence="2 3" key="1">
    <citation type="submission" date="2019-03" db="EMBL/GenBank/DDBJ databases">
        <title>Draft genome sequences of novel Actinobacteria.</title>
        <authorList>
            <person name="Sahin N."/>
            <person name="Ay H."/>
            <person name="Saygin H."/>
        </authorList>
    </citation>
    <scope>NUCLEOTIDE SEQUENCE [LARGE SCALE GENOMIC DNA]</scope>
    <source>
        <strain evidence="2 3">JCM 30547</strain>
    </source>
</reference>
<dbReference type="EMBL" id="SMKA01000332">
    <property type="protein sequence ID" value="TDC15702.1"/>
    <property type="molecule type" value="Genomic_DNA"/>
</dbReference>
<dbReference type="InterPro" id="IPR016181">
    <property type="entry name" value="Acyl_CoA_acyltransferase"/>
</dbReference>
<keyword evidence="3" id="KW-1185">Reference proteome</keyword>
<dbReference type="Pfam" id="PF00583">
    <property type="entry name" value="Acetyltransf_1"/>
    <property type="match status" value="1"/>
</dbReference>
<dbReference type="PANTHER" id="PTHR43138">
    <property type="entry name" value="ACETYLTRANSFERASE, GNAT FAMILY"/>
    <property type="match status" value="1"/>
</dbReference>
<feature type="domain" description="N-acetyltransferase" evidence="1">
    <location>
        <begin position="3"/>
        <end position="166"/>
    </location>
</feature>
<keyword evidence="2" id="KW-0808">Transferase</keyword>
<dbReference type="SUPFAM" id="SSF55729">
    <property type="entry name" value="Acyl-CoA N-acyltransferases (Nat)"/>
    <property type="match status" value="1"/>
</dbReference>
<dbReference type="Proteomes" id="UP000295075">
    <property type="component" value="Unassembled WGS sequence"/>
</dbReference>
<dbReference type="GO" id="GO:0016747">
    <property type="term" value="F:acyltransferase activity, transferring groups other than amino-acyl groups"/>
    <property type="evidence" value="ECO:0007669"/>
    <property type="project" value="InterPro"/>
</dbReference>
<dbReference type="PROSITE" id="PS51186">
    <property type="entry name" value="GNAT"/>
    <property type="match status" value="1"/>
</dbReference>
<evidence type="ECO:0000313" key="3">
    <source>
        <dbReference type="Proteomes" id="UP000295075"/>
    </source>
</evidence>
<comment type="caution">
    <text evidence="2">The sequence shown here is derived from an EMBL/GenBank/DDBJ whole genome shotgun (WGS) entry which is preliminary data.</text>
</comment>